<proteinExistence type="predicted"/>
<comment type="caution">
    <text evidence="1">The sequence shown here is derived from an EMBL/GenBank/DDBJ whole genome shotgun (WGS) entry which is preliminary data.</text>
</comment>
<accession>A0A8X6LIY8</accession>
<sequence length="90" mass="10346">MQVSVVEIPSIEKIILSHFPNIKYTVESLNLNNENFTATSYLEIIDKLIEEFSSRFEGFAALEPVLRFFINPFNVTEDDVLEIVCVFRAS</sequence>
<gene>
    <name evidence="1" type="ORF">TNCT_182481</name>
</gene>
<evidence type="ECO:0000313" key="2">
    <source>
        <dbReference type="Proteomes" id="UP000887116"/>
    </source>
</evidence>
<name>A0A8X6LIY8_TRICU</name>
<dbReference type="AlphaFoldDB" id="A0A8X6LIY8"/>
<reference evidence="1" key="1">
    <citation type="submission" date="2020-07" db="EMBL/GenBank/DDBJ databases">
        <title>Multicomponent nature underlies the extraordinary mechanical properties of spider dragline silk.</title>
        <authorList>
            <person name="Kono N."/>
            <person name="Nakamura H."/>
            <person name="Mori M."/>
            <person name="Yoshida Y."/>
            <person name="Ohtoshi R."/>
            <person name="Malay A.D."/>
            <person name="Moran D.A.P."/>
            <person name="Tomita M."/>
            <person name="Numata K."/>
            <person name="Arakawa K."/>
        </authorList>
    </citation>
    <scope>NUCLEOTIDE SEQUENCE</scope>
</reference>
<evidence type="ECO:0000313" key="1">
    <source>
        <dbReference type="EMBL" id="GFR10077.1"/>
    </source>
</evidence>
<dbReference type="Proteomes" id="UP000887116">
    <property type="component" value="Unassembled WGS sequence"/>
</dbReference>
<dbReference type="EMBL" id="BMAO01036367">
    <property type="protein sequence ID" value="GFR10077.1"/>
    <property type="molecule type" value="Genomic_DNA"/>
</dbReference>
<keyword evidence="2" id="KW-1185">Reference proteome</keyword>
<organism evidence="1 2">
    <name type="scientific">Trichonephila clavata</name>
    <name type="common">Joro spider</name>
    <name type="synonym">Nephila clavata</name>
    <dbReference type="NCBI Taxonomy" id="2740835"/>
    <lineage>
        <taxon>Eukaryota</taxon>
        <taxon>Metazoa</taxon>
        <taxon>Ecdysozoa</taxon>
        <taxon>Arthropoda</taxon>
        <taxon>Chelicerata</taxon>
        <taxon>Arachnida</taxon>
        <taxon>Araneae</taxon>
        <taxon>Araneomorphae</taxon>
        <taxon>Entelegynae</taxon>
        <taxon>Araneoidea</taxon>
        <taxon>Nephilidae</taxon>
        <taxon>Trichonephila</taxon>
    </lineage>
</organism>
<protein>
    <submittedName>
        <fullName evidence="1">Uncharacterized protein</fullName>
    </submittedName>
</protein>